<comment type="caution">
    <text evidence="8">The sequence shown here is derived from an EMBL/GenBank/DDBJ whole genome shotgun (WGS) entry which is preliminary data.</text>
</comment>
<dbReference type="GO" id="GO:0003998">
    <property type="term" value="F:acylphosphatase activity"/>
    <property type="evidence" value="ECO:0007669"/>
    <property type="project" value="UniProtKB-EC"/>
</dbReference>
<reference evidence="8 9" key="1">
    <citation type="submission" date="2018-06" db="EMBL/GenBank/DDBJ databases">
        <title>Draft Whole-Genome Sequence of the purple photosynthetic bacterium Rhodospeudomonas palustris XCP.</title>
        <authorList>
            <person name="Rayyan A."/>
            <person name="Meyer T.E."/>
            <person name="Kyndt J.A."/>
        </authorList>
    </citation>
    <scope>NUCLEOTIDE SEQUENCE [LARGE SCALE GENOMIC DNA]</scope>
    <source>
        <strain evidence="8 9">XCP</strain>
    </source>
</reference>
<proteinExistence type="inferred from homology"/>
<comment type="similarity">
    <text evidence="1 6">Belongs to the acylphosphatase family.</text>
</comment>
<dbReference type="Pfam" id="PF00708">
    <property type="entry name" value="Acylphosphatase"/>
    <property type="match status" value="1"/>
</dbReference>
<feature type="active site" evidence="5">
    <location>
        <position position="38"/>
    </location>
</feature>
<dbReference type="EMBL" id="QKQS01000013">
    <property type="protein sequence ID" value="PZA12305.1"/>
    <property type="molecule type" value="Genomic_DNA"/>
</dbReference>
<sequence length="99" mass="10622">MTEIIRQVTIRGRVQGVGYRAWLAMTAQASGLDGWVRNRRDGSVEAVLAGSEPIVRDMIAACHRGPSAARVEAVLVEDAGAILLAQRAPGERFSILPIV</sequence>
<evidence type="ECO:0000256" key="5">
    <source>
        <dbReference type="PROSITE-ProRule" id="PRU00520"/>
    </source>
</evidence>
<organism evidence="8 9">
    <name type="scientific">Rhodopseudomonas palustris</name>
    <dbReference type="NCBI Taxonomy" id="1076"/>
    <lineage>
        <taxon>Bacteria</taxon>
        <taxon>Pseudomonadati</taxon>
        <taxon>Pseudomonadota</taxon>
        <taxon>Alphaproteobacteria</taxon>
        <taxon>Hyphomicrobiales</taxon>
        <taxon>Nitrobacteraceae</taxon>
        <taxon>Rhodopseudomonas</taxon>
    </lineage>
</organism>
<dbReference type="SUPFAM" id="SSF54975">
    <property type="entry name" value="Acylphosphatase/BLUF domain-like"/>
    <property type="match status" value="1"/>
</dbReference>
<evidence type="ECO:0000256" key="1">
    <source>
        <dbReference type="ARBA" id="ARBA00005614"/>
    </source>
</evidence>
<dbReference type="Proteomes" id="UP000248134">
    <property type="component" value="Unassembled WGS sequence"/>
</dbReference>
<protein>
    <recommendedName>
        <fullName evidence="2 5">acylphosphatase</fullName>
        <ecNumber evidence="2 5">3.6.1.7</ecNumber>
    </recommendedName>
</protein>
<feature type="active site" evidence="5">
    <location>
        <position position="20"/>
    </location>
</feature>
<name>A0A323UHL3_RHOPL</name>
<dbReference type="InterPro" id="IPR017968">
    <property type="entry name" value="Acylphosphatase_CS"/>
</dbReference>
<accession>A0A323UHL3</accession>
<evidence type="ECO:0000259" key="7">
    <source>
        <dbReference type="PROSITE" id="PS51160"/>
    </source>
</evidence>
<comment type="catalytic activity">
    <reaction evidence="4 5">
        <text>an acyl phosphate + H2O = a carboxylate + phosphate + H(+)</text>
        <dbReference type="Rhea" id="RHEA:14965"/>
        <dbReference type="ChEBI" id="CHEBI:15377"/>
        <dbReference type="ChEBI" id="CHEBI:15378"/>
        <dbReference type="ChEBI" id="CHEBI:29067"/>
        <dbReference type="ChEBI" id="CHEBI:43474"/>
        <dbReference type="ChEBI" id="CHEBI:59918"/>
        <dbReference type="EC" id="3.6.1.7"/>
    </reaction>
</comment>
<evidence type="ECO:0000313" key="9">
    <source>
        <dbReference type="Proteomes" id="UP000248134"/>
    </source>
</evidence>
<evidence type="ECO:0000256" key="4">
    <source>
        <dbReference type="ARBA" id="ARBA00047645"/>
    </source>
</evidence>
<dbReference type="PROSITE" id="PS00151">
    <property type="entry name" value="ACYLPHOSPHATASE_2"/>
    <property type="match status" value="1"/>
</dbReference>
<evidence type="ECO:0000256" key="3">
    <source>
        <dbReference type="ARBA" id="ARBA00022801"/>
    </source>
</evidence>
<feature type="domain" description="Acylphosphatase-like" evidence="7">
    <location>
        <begin position="5"/>
        <end position="97"/>
    </location>
</feature>
<evidence type="ECO:0000256" key="2">
    <source>
        <dbReference type="ARBA" id="ARBA00012150"/>
    </source>
</evidence>
<dbReference type="RefSeq" id="WP_110785817.1">
    <property type="nucleotide sequence ID" value="NZ_QKQS01000013.1"/>
</dbReference>
<evidence type="ECO:0000256" key="6">
    <source>
        <dbReference type="RuleBase" id="RU004168"/>
    </source>
</evidence>
<dbReference type="OrthoDB" id="5295388at2"/>
<dbReference type="EC" id="3.6.1.7" evidence="2 5"/>
<dbReference type="PANTHER" id="PTHR47268:SF4">
    <property type="entry name" value="ACYLPHOSPHATASE"/>
    <property type="match status" value="1"/>
</dbReference>
<dbReference type="InterPro" id="IPR001792">
    <property type="entry name" value="Acylphosphatase-like_dom"/>
</dbReference>
<dbReference type="PANTHER" id="PTHR47268">
    <property type="entry name" value="ACYLPHOSPHATASE"/>
    <property type="match status" value="1"/>
</dbReference>
<keyword evidence="3 5" id="KW-0378">Hydrolase</keyword>
<dbReference type="AlphaFoldDB" id="A0A323UHL3"/>
<dbReference type="InterPro" id="IPR020456">
    <property type="entry name" value="Acylphosphatase"/>
</dbReference>
<dbReference type="InterPro" id="IPR036046">
    <property type="entry name" value="Acylphosphatase-like_dom_sf"/>
</dbReference>
<dbReference type="PROSITE" id="PS51160">
    <property type="entry name" value="ACYLPHOSPHATASE_3"/>
    <property type="match status" value="1"/>
</dbReference>
<evidence type="ECO:0000313" key="8">
    <source>
        <dbReference type="EMBL" id="PZA12305.1"/>
    </source>
</evidence>
<dbReference type="NCBIfam" id="NF010996">
    <property type="entry name" value="PRK14421.1"/>
    <property type="match status" value="1"/>
</dbReference>
<gene>
    <name evidence="8" type="ORF">DNX69_09950</name>
</gene>
<dbReference type="Gene3D" id="3.30.70.100">
    <property type="match status" value="1"/>
</dbReference>